<proteinExistence type="predicted"/>
<evidence type="ECO:0000313" key="1">
    <source>
        <dbReference type="EMBL" id="EPZ32939.1"/>
    </source>
</evidence>
<evidence type="ECO:0000313" key="2">
    <source>
        <dbReference type="Proteomes" id="UP000030755"/>
    </source>
</evidence>
<dbReference type="Proteomes" id="UP000030755">
    <property type="component" value="Unassembled WGS sequence"/>
</dbReference>
<dbReference type="AlphaFoldDB" id="A0A075AWJ7"/>
<name>A0A075AWJ7_ROZAC</name>
<organism evidence="1 2">
    <name type="scientific">Rozella allomycis (strain CSF55)</name>
    <dbReference type="NCBI Taxonomy" id="988480"/>
    <lineage>
        <taxon>Eukaryota</taxon>
        <taxon>Fungi</taxon>
        <taxon>Fungi incertae sedis</taxon>
        <taxon>Cryptomycota</taxon>
        <taxon>Cryptomycota incertae sedis</taxon>
        <taxon>Rozella</taxon>
    </lineage>
</organism>
<dbReference type="EMBL" id="KE561095">
    <property type="protein sequence ID" value="EPZ32939.1"/>
    <property type="molecule type" value="Genomic_DNA"/>
</dbReference>
<gene>
    <name evidence="1" type="ORF">O9G_004619</name>
</gene>
<protein>
    <submittedName>
        <fullName evidence="1">Uncharacterized protein</fullName>
    </submittedName>
</protein>
<dbReference type="HOGENOM" id="CLU_2347879_0_0_1"/>
<reference evidence="1 2" key="1">
    <citation type="journal article" date="2013" name="Curr. Biol.">
        <title>Shared signatures of parasitism and phylogenomics unite Cryptomycota and microsporidia.</title>
        <authorList>
            <person name="James T.Y."/>
            <person name="Pelin A."/>
            <person name="Bonen L."/>
            <person name="Ahrendt S."/>
            <person name="Sain D."/>
            <person name="Corradi N."/>
            <person name="Stajich J.E."/>
        </authorList>
    </citation>
    <scope>NUCLEOTIDE SEQUENCE [LARGE SCALE GENOMIC DNA]</scope>
    <source>
        <strain evidence="1 2">CSF55</strain>
    </source>
</reference>
<keyword evidence="2" id="KW-1185">Reference proteome</keyword>
<accession>A0A075AWJ7</accession>
<sequence length="97" mass="11627">MRFNVREAMNIYRDIDDDAKREAIDKGYQDYYFMQKLLKVDKSLLKRLFLTSPKDLEEPIEKIKPTKAMEFNEMPITLNFKDMENEVNEDSNARDKV</sequence>